<dbReference type="EMBL" id="CP158374">
    <property type="protein sequence ID" value="XBX82405.1"/>
    <property type="molecule type" value="Genomic_DNA"/>
</dbReference>
<feature type="transmembrane region" description="Helical" evidence="1">
    <location>
        <begin position="138"/>
        <end position="158"/>
    </location>
</feature>
<feature type="transmembrane region" description="Helical" evidence="1">
    <location>
        <begin position="46"/>
        <end position="63"/>
    </location>
</feature>
<evidence type="ECO:0000313" key="2">
    <source>
        <dbReference type="EMBL" id="XBX82405.1"/>
    </source>
</evidence>
<feature type="transmembrane region" description="Helical" evidence="1">
    <location>
        <begin position="361"/>
        <end position="379"/>
    </location>
</feature>
<reference evidence="2" key="1">
    <citation type="submission" date="2024-05" db="EMBL/GenBank/DDBJ databases">
        <authorList>
            <person name="Yu L."/>
        </authorList>
    </citation>
    <scope>NUCLEOTIDE SEQUENCE</scope>
    <source>
        <strain evidence="2">G08B096</strain>
    </source>
</reference>
<sequence length="416" mass="43472">MPRRVIRAGDRVTMFEIFFDLVFVFALMRVIALVEADPGPSSLGRGLLLLLLLWWAWCAFIWLGNRVRLDRGPVAGASLLAMAALFVAAVVIPSAWDAPADGLAPSVVLAVAVVVVRASYLGTFLGSSREDTRLRTQILIDAVPQSVSAVLLVTGAIVGGDGQTVLWAIAFAVDFGVGWLASRYNGWRVGSPRHFAERHELVLIIALGETVLSAGVGPAAGETTWLALAAALIGFLVVVALWWSYFRGPAAAARAAMAAAPVPRRPAIARDAYTLGHLPLVLGVIVVAVGLRLLLEALVHAPAEPVGRTAVLAVFGGLATYFGGLGVFARVATGRGRRLPFVAAAVLLGAAWPTASLPAPALLALTALIALAAAIAIAAEERRHHAVMRGGASPADGMLGACGWMSRARSSRPRHG</sequence>
<protein>
    <submittedName>
        <fullName evidence="2">Low temperature requirement protein A</fullName>
    </submittedName>
</protein>
<dbReference type="AlphaFoldDB" id="A0AAU7WAD7"/>
<gene>
    <name evidence="2" type="ORF">ABIQ69_00420</name>
</gene>
<feature type="transmembrane region" description="Helical" evidence="1">
    <location>
        <begin position="75"/>
        <end position="96"/>
    </location>
</feature>
<organism evidence="2">
    <name type="scientific">Agromyces sp. G08B096</name>
    <dbReference type="NCBI Taxonomy" id="3156399"/>
    <lineage>
        <taxon>Bacteria</taxon>
        <taxon>Bacillati</taxon>
        <taxon>Actinomycetota</taxon>
        <taxon>Actinomycetes</taxon>
        <taxon>Micrococcales</taxon>
        <taxon>Microbacteriaceae</taxon>
        <taxon>Agromyces</taxon>
    </lineage>
</organism>
<feature type="transmembrane region" description="Helical" evidence="1">
    <location>
        <begin position="310"/>
        <end position="332"/>
    </location>
</feature>
<dbReference type="PANTHER" id="PTHR36840">
    <property type="entry name" value="BLL5714 PROTEIN"/>
    <property type="match status" value="1"/>
</dbReference>
<dbReference type="InterPro" id="IPR010640">
    <property type="entry name" value="Low_temperature_requirement_A"/>
</dbReference>
<proteinExistence type="predicted"/>
<feature type="transmembrane region" description="Helical" evidence="1">
    <location>
        <begin position="12"/>
        <end position="34"/>
    </location>
</feature>
<feature type="transmembrane region" description="Helical" evidence="1">
    <location>
        <begin position="272"/>
        <end position="295"/>
    </location>
</feature>
<dbReference type="RefSeq" id="WP_350348422.1">
    <property type="nucleotide sequence ID" value="NZ_CP158374.1"/>
</dbReference>
<dbReference type="Pfam" id="PF06772">
    <property type="entry name" value="LtrA"/>
    <property type="match status" value="1"/>
</dbReference>
<feature type="transmembrane region" description="Helical" evidence="1">
    <location>
        <begin position="102"/>
        <end position="126"/>
    </location>
</feature>
<evidence type="ECO:0000256" key="1">
    <source>
        <dbReference type="SAM" id="Phobius"/>
    </source>
</evidence>
<keyword evidence="1" id="KW-0472">Membrane</keyword>
<keyword evidence="1" id="KW-1133">Transmembrane helix</keyword>
<feature type="transmembrane region" description="Helical" evidence="1">
    <location>
        <begin position="164"/>
        <end position="181"/>
    </location>
</feature>
<name>A0AAU7WAD7_9MICO</name>
<keyword evidence="1" id="KW-0812">Transmembrane</keyword>
<feature type="transmembrane region" description="Helical" evidence="1">
    <location>
        <begin position="339"/>
        <end position="355"/>
    </location>
</feature>
<feature type="transmembrane region" description="Helical" evidence="1">
    <location>
        <begin position="225"/>
        <end position="245"/>
    </location>
</feature>
<accession>A0AAU7WAD7</accession>
<feature type="transmembrane region" description="Helical" evidence="1">
    <location>
        <begin position="201"/>
        <end position="219"/>
    </location>
</feature>
<dbReference type="PANTHER" id="PTHR36840:SF1">
    <property type="entry name" value="BLL5714 PROTEIN"/>
    <property type="match status" value="1"/>
</dbReference>